<accession>A0ABP0GGH6</accession>
<organism evidence="3 4">
    <name type="scientific">Clavelina lepadiformis</name>
    <name type="common">Light-bulb sea squirt</name>
    <name type="synonym">Ascidia lepadiformis</name>
    <dbReference type="NCBI Taxonomy" id="159417"/>
    <lineage>
        <taxon>Eukaryota</taxon>
        <taxon>Metazoa</taxon>
        <taxon>Chordata</taxon>
        <taxon>Tunicata</taxon>
        <taxon>Ascidiacea</taxon>
        <taxon>Aplousobranchia</taxon>
        <taxon>Clavelinidae</taxon>
        <taxon>Clavelina</taxon>
    </lineage>
</organism>
<reference evidence="3 4" key="1">
    <citation type="submission" date="2024-02" db="EMBL/GenBank/DDBJ databases">
        <authorList>
            <person name="Daric V."/>
            <person name="Darras S."/>
        </authorList>
    </citation>
    <scope>NUCLEOTIDE SEQUENCE [LARGE SCALE GENOMIC DNA]</scope>
</reference>
<keyword evidence="2" id="KW-0472">Membrane</keyword>
<name>A0ABP0GGH6_CLALP</name>
<evidence type="ECO:0000256" key="2">
    <source>
        <dbReference type="SAM" id="Phobius"/>
    </source>
</evidence>
<evidence type="ECO:0000256" key="1">
    <source>
        <dbReference type="SAM" id="MobiDB-lite"/>
    </source>
</evidence>
<keyword evidence="2" id="KW-1133">Transmembrane helix</keyword>
<dbReference type="EMBL" id="CAWYQH010000119">
    <property type="protein sequence ID" value="CAK8690842.1"/>
    <property type="molecule type" value="Genomic_DNA"/>
</dbReference>
<keyword evidence="4" id="KW-1185">Reference proteome</keyword>
<dbReference type="Proteomes" id="UP001642483">
    <property type="component" value="Unassembled WGS sequence"/>
</dbReference>
<feature type="region of interest" description="Disordered" evidence="1">
    <location>
        <begin position="68"/>
        <end position="87"/>
    </location>
</feature>
<feature type="compositionally biased region" description="Basic and acidic residues" evidence="1">
    <location>
        <begin position="349"/>
        <end position="368"/>
    </location>
</feature>
<feature type="region of interest" description="Disordered" evidence="1">
    <location>
        <begin position="349"/>
        <end position="391"/>
    </location>
</feature>
<protein>
    <submittedName>
        <fullName evidence="3">Uncharacterized protein</fullName>
    </submittedName>
</protein>
<feature type="region of interest" description="Disordered" evidence="1">
    <location>
        <begin position="11"/>
        <end position="60"/>
    </location>
</feature>
<gene>
    <name evidence="3" type="ORF">CVLEPA_LOCUS23403</name>
</gene>
<evidence type="ECO:0000313" key="3">
    <source>
        <dbReference type="EMBL" id="CAK8690842.1"/>
    </source>
</evidence>
<proteinExistence type="predicted"/>
<evidence type="ECO:0000313" key="4">
    <source>
        <dbReference type="Proteomes" id="UP001642483"/>
    </source>
</evidence>
<sequence length="562" mass="62499">MDKIFSLKSFLSSSSGGGTPLRVTAKNNDETELFRKGQNIPSASAAPSDKLRQNQKVGPSVKFDNELASVRRGSIGNKSGLRKLSSQQPATAKFQTYGLVKTVSDSESQGEGTPRSRAASHSYGCYLETKEKTVFDQCEQPTPQKMLNNPAGDVQLFRVKTKDFFTETQQNDQPQPDSAMSKQRKVAPCRATECCIRDDPNPECQQGAANPNVYTSQGLHNSYKWVGEYDNKPSTAEPDLHHDGSKVALLKRESLEYIIEDDTLPNGRRDAIDTKLKLMGPCRRQDCCTDESGFKNKHLVSSKDCDFSFRRNLEANKSDSSFSAQDLSQNAMTVSGYFRSQCLEFGHNDDHLNTNASDRESTGKKESDEGNITEGDVNYQSATSDVEKNPDQVRVDEMEEQEASHAKSSSTIRSFLAKDVDQPQPMDADMSLRRKMRIKDLDSDSDIIPMHLKEMDGLLDKTLFTKSTSAQCVSALHPDDAMCLRLKCGDDCNLLKEPTKEESLPEIPEVKPCQEQLEQEIEINRTWTRVIVILLIVIVILLVAASAIGSYLSKFDSLDIAL</sequence>
<comment type="caution">
    <text evidence="3">The sequence shown here is derived from an EMBL/GenBank/DDBJ whole genome shotgun (WGS) entry which is preliminary data.</text>
</comment>
<feature type="transmembrane region" description="Helical" evidence="2">
    <location>
        <begin position="530"/>
        <end position="552"/>
    </location>
</feature>
<keyword evidence="2" id="KW-0812">Transmembrane</keyword>